<dbReference type="AlphaFoldDB" id="A0A4C1UUZ6"/>
<comment type="caution">
    <text evidence="1">The sequence shown here is derived from an EMBL/GenBank/DDBJ whole genome shotgun (WGS) entry which is preliminary data.</text>
</comment>
<proteinExistence type="predicted"/>
<evidence type="ECO:0000313" key="1">
    <source>
        <dbReference type="EMBL" id="GBP29812.1"/>
    </source>
</evidence>
<accession>A0A4C1UUZ6</accession>
<dbReference type="Proteomes" id="UP000299102">
    <property type="component" value="Unassembled WGS sequence"/>
</dbReference>
<gene>
    <name evidence="1" type="ORF">EVAR_94652_1</name>
</gene>
<evidence type="ECO:0000313" key="2">
    <source>
        <dbReference type="Proteomes" id="UP000299102"/>
    </source>
</evidence>
<keyword evidence="2" id="KW-1185">Reference proteome</keyword>
<dbReference type="EMBL" id="BGZK01000224">
    <property type="protein sequence ID" value="GBP29812.1"/>
    <property type="molecule type" value="Genomic_DNA"/>
</dbReference>
<protein>
    <submittedName>
        <fullName evidence="1">Uncharacterized protein</fullName>
    </submittedName>
</protein>
<sequence length="118" mass="13292">MDETGAAIYTISLGDGVASFLRVQILIRKFAYNANKPTSVQLTTLTQCARSTLWRQFSALAQRRIMNTDRDTDPGAINSDSDLDPGPSLAFDFYEVIPEEFTLLQRKRKALTLLFLCR</sequence>
<reference evidence="1 2" key="1">
    <citation type="journal article" date="2019" name="Commun. Biol.">
        <title>The bagworm genome reveals a unique fibroin gene that provides high tensile strength.</title>
        <authorList>
            <person name="Kono N."/>
            <person name="Nakamura H."/>
            <person name="Ohtoshi R."/>
            <person name="Tomita M."/>
            <person name="Numata K."/>
            <person name="Arakawa K."/>
        </authorList>
    </citation>
    <scope>NUCLEOTIDE SEQUENCE [LARGE SCALE GENOMIC DNA]</scope>
</reference>
<organism evidence="1 2">
    <name type="scientific">Eumeta variegata</name>
    <name type="common">Bagworm moth</name>
    <name type="synonym">Eumeta japonica</name>
    <dbReference type="NCBI Taxonomy" id="151549"/>
    <lineage>
        <taxon>Eukaryota</taxon>
        <taxon>Metazoa</taxon>
        <taxon>Ecdysozoa</taxon>
        <taxon>Arthropoda</taxon>
        <taxon>Hexapoda</taxon>
        <taxon>Insecta</taxon>
        <taxon>Pterygota</taxon>
        <taxon>Neoptera</taxon>
        <taxon>Endopterygota</taxon>
        <taxon>Lepidoptera</taxon>
        <taxon>Glossata</taxon>
        <taxon>Ditrysia</taxon>
        <taxon>Tineoidea</taxon>
        <taxon>Psychidae</taxon>
        <taxon>Oiketicinae</taxon>
        <taxon>Eumeta</taxon>
    </lineage>
</organism>
<name>A0A4C1UUZ6_EUMVA</name>